<keyword evidence="1 4" id="KW-0808">Transferase</keyword>
<dbReference type="EMBL" id="JACEOR010000171">
    <property type="protein sequence ID" value="MBA4504686.1"/>
    <property type="molecule type" value="Genomic_DNA"/>
</dbReference>
<protein>
    <submittedName>
        <fullName evidence="4">Phosphate acetyltransferase</fullName>
    </submittedName>
</protein>
<reference evidence="4 5" key="1">
    <citation type="submission" date="2020-07" db="EMBL/GenBank/DDBJ databases">
        <authorList>
            <person name="Khare M."/>
        </authorList>
    </citation>
    <scope>NUCLEOTIDE SEQUENCE [LARGE SCALE GENOMIC DNA]</scope>
    <source>
        <strain evidence="4 5">P8776</strain>
    </source>
</reference>
<dbReference type="PANTHER" id="PTHR43356">
    <property type="entry name" value="PHOSPHATE ACETYLTRANSFERASE"/>
    <property type="match status" value="1"/>
</dbReference>
<comment type="caution">
    <text evidence="4">The sequence shown here is derived from an EMBL/GenBank/DDBJ whole genome shotgun (WGS) entry which is preliminary data.</text>
</comment>
<evidence type="ECO:0000256" key="1">
    <source>
        <dbReference type="ARBA" id="ARBA00022679"/>
    </source>
</evidence>
<sequence length="261" mass="28225">MADQSLLITLANRNYDGIDVEGFASKRGLRVVRLDSYGTDLQEMYDAHLLAEEPALVVGTGDVSFDGELAAALGIPVVLVTAEDANVELAERRLEELGAIVAGVFSAEQLADAEIAAVEARQVMSPVVFESWLIERAKEKRAHIVLPEGEDDRILQAAAQLLEDEVVDLTILGDQADIDRRAADLGLDLSAAQILNHLESDLLEEFAADFAELRKKKGISLDDARETMKDISYFGTMMVHKGIADGMVSGAAHTTAHTIKP</sequence>
<dbReference type="GO" id="GO:0016746">
    <property type="term" value="F:acyltransferase activity"/>
    <property type="evidence" value="ECO:0007669"/>
    <property type="project" value="UniProtKB-KW"/>
</dbReference>
<dbReference type="RefSeq" id="WP_258562590.1">
    <property type="nucleotide sequence ID" value="NZ_JACEOR010000171.1"/>
</dbReference>
<dbReference type="Proteomes" id="UP000580709">
    <property type="component" value="Unassembled WGS sequence"/>
</dbReference>
<dbReference type="InterPro" id="IPR042113">
    <property type="entry name" value="P_AcTrfase_dom1"/>
</dbReference>
<dbReference type="InterPro" id="IPR050500">
    <property type="entry name" value="Phos_Acetyltrans/Butyryltrans"/>
</dbReference>
<keyword evidence="2" id="KW-0012">Acyltransferase</keyword>
<dbReference type="PANTHER" id="PTHR43356:SF3">
    <property type="entry name" value="PHOSPHATE ACETYLTRANSFERASE"/>
    <property type="match status" value="1"/>
</dbReference>
<dbReference type="InterPro" id="IPR002505">
    <property type="entry name" value="PTA_PTB"/>
</dbReference>
<proteinExistence type="predicted"/>
<accession>A0A838WNM4</accession>
<evidence type="ECO:0000313" key="4">
    <source>
        <dbReference type="EMBL" id="MBA4504686.1"/>
    </source>
</evidence>
<feature type="non-terminal residue" evidence="4">
    <location>
        <position position="261"/>
    </location>
</feature>
<dbReference type="SUPFAM" id="SSF53659">
    <property type="entry name" value="Isocitrate/Isopropylmalate dehydrogenase-like"/>
    <property type="match status" value="1"/>
</dbReference>
<evidence type="ECO:0000259" key="3">
    <source>
        <dbReference type="Pfam" id="PF01515"/>
    </source>
</evidence>
<gene>
    <name evidence="4" type="ORF">H0H28_04955</name>
</gene>
<evidence type="ECO:0000256" key="2">
    <source>
        <dbReference type="ARBA" id="ARBA00023315"/>
    </source>
</evidence>
<keyword evidence="5" id="KW-1185">Reference proteome</keyword>
<dbReference type="Pfam" id="PF01515">
    <property type="entry name" value="PTA_PTB"/>
    <property type="match status" value="1"/>
</dbReference>
<dbReference type="AlphaFoldDB" id="A0A838WNM4"/>
<name>A0A838WNM4_9CORY</name>
<organism evidence="4 5">
    <name type="scientific">Corynebacterium sanguinis</name>
    <dbReference type="NCBI Taxonomy" id="2594913"/>
    <lineage>
        <taxon>Bacteria</taxon>
        <taxon>Bacillati</taxon>
        <taxon>Actinomycetota</taxon>
        <taxon>Actinomycetes</taxon>
        <taxon>Mycobacteriales</taxon>
        <taxon>Corynebacteriaceae</taxon>
        <taxon>Corynebacterium</taxon>
    </lineage>
</organism>
<dbReference type="Gene3D" id="3.40.50.10950">
    <property type="match status" value="1"/>
</dbReference>
<feature type="domain" description="Phosphate acetyl/butaryl transferase" evidence="3">
    <location>
        <begin position="129"/>
        <end position="261"/>
    </location>
</feature>
<evidence type="ECO:0000313" key="5">
    <source>
        <dbReference type="Proteomes" id="UP000580709"/>
    </source>
</evidence>